<dbReference type="InterPro" id="IPR001842">
    <property type="entry name" value="Peptidase_M36"/>
</dbReference>
<keyword evidence="8 12" id="KW-0862">Zinc</keyword>
<evidence type="ECO:0000256" key="13">
    <source>
        <dbReference type="RuleBase" id="RU364017"/>
    </source>
</evidence>
<dbReference type="SUPFAM" id="SSF55486">
    <property type="entry name" value="Metalloproteases ('zincins'), catalytic domain"/>
    <property type="match status" value="1"/>
</dbReference>
<dbReference type="GO" id="GO:0005615">
    <property type="term" value="C:extracellular space"/>
    <property type="evidence" value="ECO:0007669"/>
    <property type="project" value="InterPro"/>
</dbReference>
<keyword evidence="6 13" id="KW-0732">Signal</keyword>
<dbReference type="CDD" id="cd09596">
    <property type="entry name" value="M36"/>
    <property type="match status" value="1"/>
</dbReference>
<feature type="region of interest" description="Disordered" evidence="14">
    <location>
        <begin position="621"/>
        <end position="643"/>
    </location>
</feature>
<evidence type="ECO:0000256" key="12">
    <source>
        <dbReference type="PIRSR" id="PIRSR601842-2"/>
    </source>
</evidence>
<evidence type="ECO:0000313" key="16">
    <source>
        <dbReference type="EMBL" id="RKP28123.1"/>
    </source>
</evidence>
<dbReference type="AlphaFoldDB" id="A0A4P9Z655"/>
<dbReference type="GO" id="GO:0004222">
    <property type="term" value="F:metalloendopeptidase activity"/>
    <property type="evidence" value="ECO:0007669"/>
    <property type="project" value="InterPro"/>
</dbReference>
<dbReference type="OrthoDB" id="3227768at2759"/>
<keyword evidence="10 13" id="KW-0865">Zymogen</keyword>
<dbReference type="Pfam" id="PF07504">
    <property type="entry name" value="FTP"/>
    <property type="match status" value="1"/>
</dbReference>
<feature type="chain" id="PRO_5021039293" description="Extracellular metalloproteinase" evidence="13">
    <location>
        <begin position="23"/>
        <end position="643"/>
    </location>
</feature>
<dbReference type="EC" id="3.4.24.-" evidence="13"/>
<evidence type="ECO:0000259" key="15">
    <source>
        <dbReference type="Pfam" id="PF07504"/>
    </source>
</evidence>
<evidence type="ECO:0000256" key="6">
    <source>
        <dbReference type="ARBA" id="ARBA00022729"/>
    </source>
</evidence>
<feature type="domain" description="FTP" evidence="15">
    <location>
        <begin position="78"/>
        <end position="128"/>
    </location>
</feature>
<evidence type="ECO:0000256" key="8">
    <source>
        <dbReference type="ARBA" id="ARBA00022833"/>
    </source>
</evidence>
<keyword evidence="4 13" id="KW-0645">Protease</keyword>
<feature type="signal peptide" evidence="13">
    <location>
        <begin position="1"/>
        <end position="22"/>
    </location>
</feature>
<evidence type="ECO:0000256" key="3">
    <source>
        <dbReference type="ARBA" id="ARBA00022525"/>
    </source>
</evidence>
<evidence type="ECO:0000256" key="9">
    <source>
        <dbReference type="ARBA" id="ARBA00023049"/>
    </source>
</evidence>
<keyword evidence="7 13" id="KW-0378">Hydrolase</keyword>
<keyword evidence="9 13" id="KW-0482">Metalloprotease</keyword>
<dbReference type="PANTHER" id="PTHR33478">
    <property type="entry name" value="EXTRACELLULAR METALLOPROTEINASE MEP"/>
    <property type="match status" value="1"/>
</dbReference>
<evidence type="ECO:0000256" key="7">
    <source>
        <dbReference type="ARBA" id="ARBA00022801"/>
    </source>
</evidence>
<dbReference type="GO" id="GO:0006508">
    <property type="term" value="P:proteolysis"/>
    <property type="evidence" value="ECO:0007669"/>
    <property type="project" value="UniProtKB-KW"/>
</dbReference>
<dbReference type="Gene3D" id="1.10.390.10">
    <property type="entry name" value="Neutral Protease Domain 2"/>
    <property type="match status" value="1"/>
</dbReference>
<feature type="binding site" evidence="12">
    <location>
        <position position="459"/>
    </location>
    <ligand>
        <name>Zn(2+)</name>
        <dbReference type="ChEBI" id="CHEBI:29105"/>
        <note>catalytic</note>
    </ligand>
</feature>
<evidence type="ECO:0000256" key="1">
    <source>
        <dbReference type="ARBA" id="ARBA00004613"/>
    </source>
</evidence>
<dbReference type="GO" id="GO:0008270">
    <property type="term" value="F:zinc ion binding"/>
    <property type="evidence" value="ECO:0007669"/>
    <property type="project" value="InterPro"/>
</dbReference>
<sequence length="643" mass="69939">MNTTRVAFMVLAVLSAASIATSERVKVVPLSPGPIAKYEVVARSASLRQQRHGFAPNDNPEAIAKAFAQRQLNVKPGEYKVHSAYRSSSTGITHVYLRQLFQGVEVANGDISVNVNSKGVVIAYSDNFYHGTAAAKRNLWAGQSSHRFVEPGKAFVSLASYIGKPVDAASIKSAPSNSLMGGKSQHVLSGIPYAKDEVVAQQAYIHTADGALEASWEFFVDIGDNYFNAHVAASGEKVIALNDWVSDATYNVVPFDGNDIGVAGRTLVKDPANEKASPKGWHDFNGKATTTTSGNNVEALAPANTRQNTEAAQPVSAELNFDYPVDLAKEPSTYRDAAVTNLFYMSNIMHDIFYQYGFDEAAGNFQNDNYGKGGLGGDHVLAHAQDPSGKNNANFYTPPDGQRPRMRMYTWDKTTPHRDGDFENDIIAHEYTHGISNRLTGGPANSNCLGWGESGGLGEGWGDFHGLWLRLKANDTRSQEFAVGSYVFTKGIRKYAYSTDMKTNPTTYGLVYTEEWAEEHRMGEIWANMLYEMYWSLVDKLGFQEDKYSVDTTKGNTLAAKLVIDGMKLQPCRPTFVSARDAILQAEQEITGGKHQCAIWTAFAKRGLGAKAATDGRAKATEDFSLPENCGEAPAPAPAPAKA</sequence>
<keyword evidence="5 12" id="KW-0479">Metal-binding</keyword>
<evidence type="ECO:0000256" key="5">
    <source>
        <dbReference type="ARBA" id="ARBA00022723"/>
    </source>
</evidence>
<proteinExistence type="inferred from homology"/>
<accession>A0A4P9Z655</accession>
<evidence type="ECO:0000256" key="10">
    <source>
        <dbReference type="ARBA" id="ARBA00023145"/>
    </source>
</evidence>
<dbReference type="Pfam" id="PF02128">
    <property type="entry name" value="Peptidase_M36"/>
    <property type="match status" value="1"/>
</dbReference>
<dbReference type="Gene3D" id="3.10.170.10">
    <property type="match status" value="1"/>
</dbReference>
<dbReference type="InterPro" id="IPR011096">
    <property type="entry name" value="FTP_domain"/>
</dbReference>
<evidence type="ECO:0000256" key="14">
    <source>
        <dbReference type="SAM" id="MobiDB-lite"/>
    </source>
</evidence>
<dbReference type="Proteomes" id="UP000278143">
    <property type="component" value="Unassembled WGS sequence"/>
</dbReference>
<protein>
    <recommendedName>
        <fullName evidence="13">Extracellular metalloproteinase</fullName>
        <ecNumber evidence="13">3.4.24.-</ecNumber>
    </recommendedName>
    <alternativeName>
        <fullName evidence="13">Fungalysin</fullName>
    </alternativeName>
</protein>
<feature type="active site" evidence="11">
    <location>
        <position position="430"/>
    </location>
</feature>
<comment type="similarity">
    <text evidence="2 13">Belongs to the peptidase M36 family.</text>
</comment>
<feature type="binding site" evidence="12">
    <location>
        <position position="247"/>
    </location>
    <ligand>
        <name>Zn(2+)</name>
        <dbReference type="ChEBI" id="CHEBI:29105"/>
        <note>catalytic</note>
    </ligand>
</feature>
<reference evidence="17" key="1">
    <citation type="journal article" date="2018" name="Nat. Microbiol.">
        <title>Leveraging single-cell genomics to expand the fungal tree of life.</title>
        <authorList>
            <person name="Ahrendt S.R."/>
            <person name="Quandt C.A."/>
            <person name="Ciobanu D."/>
            <person name="Clum A."/>
            <person name="Salamov A."/>
            <person name="Andreopoulos B."/>
            <person name="Cheng J.F."/>
            <person name="Woyke T."/>
            <person name="Pelin A."/>
            <person name="Henrissat B."/>
            <person name="Reynolds N.K."/>
            <person name="Benny G.L."/>
            <person name="Smith M.E."/>
            <person name="James T.Y."/>
            <person name="Grigoriev I.V."/>
        </authorList>
    </citation>
    <scope>NUCLEOTIDE SEQUENCE [LARGE SCALE GENOMIC DNA]</scope>
    <source>
        <strain evidence="17">Benny S71-1</strain>
    </source>
</reference>
<evidence type="ECO:0000313" key="17">
    <source>
        <dbReference type="Proteomes" id="UP000278143"/>
    </source>
</evidence>
<feature type="binding site" evidence="12">
    <location>
        <position position="433"/>
    </location>
    <ligand>
        <name>Zn(2+)</name>
        <dbReference type="ChEBI" id="CHEBI:29105"/>
        <note>catalytic</note>
    </ligand>
</feature>
<comment type="cofactor">
    <cofactor evidence="12">
        <name>Zn(2+)</name>
        <dbReference type="ChEBI" id="CHEBI:29105"/>
    </cofactor>
    <text evidence="12">Binds 1 zinc ion per subunit.</text>
</comment>
<dbReference type="PANTHER" id="PTHR33478:SF1">
    <property type="entry name" value="EXTRACELLULAR METALLOPROTEINASE MEP"/>
    <property type="match status" value="1"/>
</dbReference>
<evidence type="ECO:0000256" key="11">
    <source>
        <dbReference type="PIRSR" id="PIRSR601842-1"/>
    </source>
</evidence>
<dbReference type="InterPro" id="IPR027268">
    <property type="entry name" value="Peptidase_M4/M1_CTD_sf"/>
</dbReference>
<keyword evidence="3 13" id="KW-0964">Secreted</keyword>
<dbReference type="PRINTS" id="PR00999">
    <property type="entry name" value="FUNGALYSIN"/>
</dbReference>
<gene>
    <name evidence="16" type="ORF">SYNPS1DRAFT_20533</name>
</gene>
<dbReference type="EMBL" id="KZ989117">
    <property type="protein sequence ID" value="RKP28123.1"/>
    <property type="molecule type" value="Genomic_DNA"/>
</dbReference>
<evidence type="ECO:0000256" key="2">
    <source>
        <dbReference type="ARBA" id="ARBA00006006"/>
    </source>
</evidence>
<keyword evidence="17" id="KW-1185">Reference proteome</keyword>
<evidence type="ECO:0000256" key="4">
    <source>
        <dbReference type="ARBA" id="ARBA00022670"/>
    </source>
</evidence>
<feature type="binding site" evidence="12">
    <location>
        <position position="429"/>
    </location>
    <ligand>
        <name>Zn(2+)</name>
        <dbReference type="ChEBI" id="CHEBI:29105"/>
        <note>catalytic</note>
    </ligand>
</feature>
<dbReference type="InterPro" id="IPR050371">
    <property type="entry name" value="Fungal_virulence_M36"/>
</dbReference>
<comment type="subcellular location">
    <subcellularLocation>
        <location evidence="1 13">Secreted</location>
    </subcellularLocation>
</comment>
<name>A0A4P9Z655_9FUNG</name>
<organism evidence="16 17">
    <name type="scientific">Syncephalis pseudoplumigaleata</name>
    <dbReference type="NCBI Taxonomy" id="1712513"/>
    <lineage>
        <taxon>Eukaryota</taxon>
        <taxon>Fungi</taxon>
        <taxon>Fungi incertae sedis</taxon>
        <taxon>Zoopagomycota</taxon>
        <taxon>Zoopagomycotina</taxon>
        <taxon>Zoopagomycetes</taxon>
        <taxon>Zoopagales</taxon>
        <taxon>Piptocephalidaceae</taxon>
        <taxon>Syncephalis</taxon>
    </lineage>
</organism>